<dbReference type="Pfam" id="PF12783">
    <property type="entry name" value="Sec7-like_HUS"/>
    <property type="match status" value="1"/>
</dbReference>
<comment type="subcellular location">
    <subcellularLocation>
        <location evidence="2">Cytoplasm</location>
        <location evidence="2">Perinuclear region</location>
    </subcellularLocation>
    <subcellularLocation>
        <location evidence="3">Golgi apparatus</location>
        <location evidence="3">trans-Golgi network</location>
    </subcellularLocation>
    <subcellularLocation>
        <location evidence="1">Membrane</location>
    </subcellularLocation>
</comment>
<dbReference type="InterPro" id="IPR016024">
    <property type="entry name" value="ARM-type_fold"/>
</dbReference>
<keyword evidence="7" id="KW-0344">Guanine-nucleotide releasing factor</keyword>
<evidence type="ECO:0000256" key="4">
    <source>
        <dbReference type="ARBA" id="ARBA00022448"/>
    </source>
</evidence>
<dbReference type="SUPFAM" id="SSF48371">
    <property type="entry name" value="ARM repeat"/>
    <property type="match status" value="1"/>
</dbReference>
<feature type="region of interest" description="Disordered" evidence="11">
    <location>
        <begin position="328"/>
        <end position="403"/>
    </location>
</feature>
<feature type="compositionally biased region" description="Polar residues" evidence="11">
    <location>
        <begin position="229"/>
        <end position="264"/>
    </location>
</feature>
<dbReference type="Pfam" id="PF20252">
    <property type="entry name" value="BIG2_C"/>
    <property type="match status" value="1"/>
</dbReference>
<evidence type="ECO:0000256" key="6">
    <source>
        <dbReference type="ARBA" id="ARBA00022553"/>
    </source>
</evidence>
<keyword evidence="6" id="KW-0597">Phosphoprotein</keyword>
<proteinExistence type="predicted"/>
<dbReference type="PANTHER" id="PTHR10663">
    <property type="entry name" value="GUANYL-NUCLEOTIDE EXCHANGE FACTOR"/>
    <property type="match status" value="1"/>
</dbReference>
<feature type="compositionally biased region" description="Basic and acidic residues" evidence="11">
    <location>
        <begin position="634"/>
        <end position="645"/>
    </location>
</feature>
<feature type="domain" description="SEC7" evidence="12">
    <location>
        <begin position="681"/>
        <end position="870"/>
    </location>
</feature>
<dbReference type="GO" id="GO:0032012">
    <property type="term" value="P:regulation of ARF protein signal transduction"/>
    <property type="evidence" value="ECO:0007669"/>
    <property type="project" value="InterPro"/>
</dbReference>
<dbReference type="Pfam" id="PF09324">
    <property type="entry name" value="Sec7-like_HDS"/>
    <property type="match status" value="1"/>
</dbReference>
<keyword evidence="14" id="KW-1185">Reference proteome</keyword>
<organism evidence="13 14">
    <name type="scientific">Echeneis naucrates</name>
    <name type="common">Live sharksucker</name>
    <dbReference type="NCBI Taxonomy" id="173247"/>
    <lineage>
        <taxon>Eukaryota</taxon>
        <taxon>Metazoa</taxon>
        <taxon>Chordata</taxon>
        <taxon>Craniata</taxon>
        <taxon>Vertebrata</taxon>
        <taxon>Euteleostomi</taxon>
        <taxon>Actinopterygii</taxon>
        <taxon>Neopterygii</taxon>
        <taxon>Teleostei</taxon>
        <taxon>Neoteleostei</taxon>
        <taxon>Acanthomorphata</taxon>
        <taxon>Carangaria</taxon>
        <taxon>Carangiformes</taxon>
        <taxon>Echeneidae</taxon>
        <taxon>Echeneis</taxon>
    </lineage>
</organism>
<dbReference type="Gene3D" id="1.10.1000.11">
    <property type="entry name" value="Arf Nucleotide-binding Site Opener,domain 2"/>
    <property type="match status" value="1"/>
</dbReference>
<feature type="region of interest" description="Disordered" evidence="11">
    <location>
        <begin position="1776"/>
        <end position="1804"/>
    </location>
</feature>
<feature type="compositionally biased region" description="Acidic residues" evidence="11">
    <location>
        <begin position="1789"/>
        <end position="1804"/>
    </location>
</feature>
<dbReference type="InterPro" id="IPR011989">
    <property type="entry name" value="ARM-like"/>
</dbReference>
<evidence type="ECO:0000256" key="2">
    <source>
        <dbReference type="ARBA" id="ARBA00004556"/>
    </source>
</evidence>
<keyword evidence="5" id="KW-0963">Cytoplasm</keyword>
<dbReference type="Pfam" id="PF01369">
    <property type="entry name" value="Sec7"/>
    <property type="match status" value="1"/>
</dbReference>
<sequence>MFEGKKTKNMFLTRALEKILADKEVKKAHHSQLRKACEVALEEIKAESEKLSLPSGDCKSGSSTLPPIKSKTNFIEADKYFLPFELACQSKCPRIVITSLDCLQKLIAYGHLTGSAPDSTAPGKKLIDRIIETICACFQGPQTDEGVQLQIIKALLTAVTSQHIEIHEGTVLQAVRTCYNIYLASKNLINQTTAKATLTQMLNVIFARMENQALQEAKQLERERHRQHSPVTQHTEPDSPQLQTQIHPPAKGQTQEANGPQEEQGSVYENPDPENGSDFCIAENEQTEADQATAAAQSKTCSLETPNYEEKAQEIVQSILQEVVNTVGEPAESEPAEAVTEGTQSSLEDEGTLGSDSEHVHANGIPGTPISASFTPSLPDDRLSVSSNDTQESGAAPGQPPGAKFSHILQKDAFLVFRSLCKLSMKPLSDGPPDPKSHELRSKVLSLQLLLSILQNAGPIFKTNEMFINAIKQYLCVALSKNGVSSVPEVFELSLSIFLTLLSHFKTHLKMQIEVFFKEIFLYILETSTSSYDHKWMVIQTLTRICADAQSVVDIYVNYDCDLNAANIFERLVNDLSKIAQGRGGHELGTTPLQELTLRKKGLECLVSILKCMVEWSKDQYVNPNSQTSLGQEKPSEQESTETKAPETINRYGSINSLDSTASSGIGSYSTQMSGTDNPEQFEVLKQQKEIIEQGIDLFNKKPKRGIQYLQEQGMLGTTPEDLAQFLHQEERLDSTQVGEFLGDNDRFNKEVMYAYVDQMDFQGKDFVSALRMFLEGFRLPGEAQKIDRLMEKFAARYLECNQGQTLFASADTAYVLAYSIIMLTTDLHSPQVKNKMTKEQYIKMNRGINDSKDLPEEYLSAIYDEIAGKKIAMKETKELTLKSNKQSVASEKQRRLLYNVEMEHMAKTAKALMEAVSHVQAPFTSATHLEHVRPMFKLAWTPFLAAFSVGLQDCDDTEVASLCLEGIRCAIRIACIFSIQLERDAYVQALARFTLLTASSGIAEMKQKNIDTIKTLITVAHTDGNYLGNSWHEIMKCISQLELAQLIGTGVKARYISGTVRGKEGFIASTKEQSNDEYLGIVGGTVDRKQIASIQESIGETSSQSVVVAVDRIFTGSTRLDGNAIVDFVRWLCAVSMDELASPTHPRMFSLQKIVEISYYNMGRIRLQWSRIWEVIGDHFNKVGCNSNEDVAIFAVDSLRQLSMKFLEKGELANFRFQKDFLRPFEHIMKKNRSPTIRDMVVRCIAQMVNSQAANIRSGWKNIFSVFHLAASDQDESIVELAFQTTGHIVTNVFEKHFAATIDSFQDAVKCLSEFACNASFPDTSMEAIRLIRHCAKYVSERPQAFKDYTSDDMNVAPEDRVWVRGWFPILFELSCIINRCKLDVRTRGLTVMFEVMKTYGHTFEKHWWQDLFRIVFRIFDNMKLPEQQTEKAEWMTTTCNHALYAICDVFTQYFESLNDVLLDDILAQLYWCVQQDNEQLARSGTNCLENVVILNGEKFSPETWDKTCNCMLDIFKTTIPHTSADRVASESRRQSQYSTAVQEQRLFSALLIKCVVQLELIQTIDNIVFFPATSKKEDAENFAAAQRDAVYAADVPVDTQDQGMYRYLTSEQLFKLLDCLLESHRFAKAFNSNNEQRTLLWKAGFKGKSKPNLLKQETSSLACGLRILFRMYTDAGRQDAWPEVQRRLLNVCSEAVAYFLALTSESHREAWTNLLLLFLTKVLKISDERFKAHASRYYPLLCEIMQFDLIPELRAVLRKFYLRIGLVFNIAQLPEPEPEPQPTQVEQETDTEVGEEAGEEAQ</sequence>
<dbReference type="InterPro" id="IPR023394">
    <property type="entry name" value="Sec7_C_sf"/>
</dbReference>
<evidence type="ECO:0000256" key="11">
    <source>
        <dbReference type="SAM" id="MobiDB-lite"/>
    </source>
</evidence>
<dbReference type="FunFam" id="1.25.10.10:FF:000143">
    <property type="entry name" value="ADP-ribosylation factor guanine nucleotide-exchange factor 2 (brefeldin A-inhibited)"/>
    <property type="match status" value="1"/>
</dbReference>
<dbReference type="Proteomes" id="UP000472264">
    <property type="component" value="Chromosome 20"/>
</dbReference>
<evidence type="ECO:0000259" key="12">
    <source>
        <dbReference type="PROSITE" id="PS50190"/>
    </source>
</evidence>
<evidence type="ECO:0000256" key="9">
    <source>
        <dbReference type="ARBA" id="ARBA00023034"/>
    </source>
</evidence>
<evidence type="ECO:0000313" key="13">
    <source>
        <dbReference type="Ensembl" id="ENSENLP00000043761.1"/>
    </source>
</evidence>
<dbReference type="GO" id="GO:0048471">
    <property type="term" value="C:perinuclear region of cytoplasm"/>
    <property type="evidence" value="ECO:0007669"/>
    <property type="project" value="UniProtKB-SubCell"/>
</dbReference>
<accession>A0A665WIF3</accession>
<dbReference type="InterPro" id="IPR015403">
    <property type="entry name" value="Mon2/Sec7/BIG1-like_HDS"/>
</dbReference>
<dbReference type="PROSITE" id="PS50190">
    <property type="entry name" value="SEC7"/>
    <property type="match status" value="1"/>
</dbReference>
<dbReference type="InterPro" id="IPR032691">
    <property type="entry name" value="Mon2/Sec7/BIG1-like_HUS"/>
</dbReference>
<reference evidence="13" key="3">
    <citation type="submission" date="2025-09" db="UniProtKB">
        <authorList>
            <consortium name="Ensembl"/>
        </authorList>
    </citation>
    <scope>IDENTIFICATION</scope>
</reference>
<keyword evidence="4" id="KW-0813">Transport</keyword>
<dbReference type="SMART" id="SM00222">
    <property type="entry name" value="Sec7"/>
    <property type="match status" value="1"/>
</dbReference>
<evidence type="ECO:0000256" key="7">
    <source>
        <dbReference type="ARBA" id="ARBA00022658"/>
    </source>
</evidence>
<evidence type="ECO:0000256" key="5">
    <source>
        <dbReference type="ARBA" id="ARBA00022490"/>
    </source>
</evidence>
<dbReference type="GO" id="GO:0016020">
    <property type="term" value="C:membrane"/>
    <property type="evidence" value="ECO:0007669"/>
    <property type="project" value="UniProtKB-SubCell"/>
</dbReference>
<evidence type="ECO:0000256" key="8">
    <source>
        <dbReference type="ARBA" id="ARBA00022927"/>
    </source>
</evidence>
<dbReference type="Ensembl" id="ENSENLT00000044860.1">
    <property type="protein sequence ID" value="ENSENLP00000043761.1"/>
    <property type="gene ID" value="ENSENLG00000017322.1"/>
</dbReference>
<dbReference type="SUPFAM" id="SSF48425">
    <property type="entry name" value="Sec7 domain"/>
    <property type="match status" value="1"/>
</dbReference>
<dbReference type="PANTHER" id="PTHR10663:SF137">
    <property type="entry name" value="BREFELDIN A-INHIBITED GUANINE NUCLEOTIDE-EXCHANGE PROTEIN 1"/>
    <property type="match status" value="1"/>
</dbReference>
<dbReference type="FunFam" id="1.10.220.20:FF:000002">
    <property type="entry name" value="Brefeldin A-inhibited guanine nucleotide-exchange protein 1"/>
    <property type="match status" value="1"/>
</dbReference>
<dbReference type="InterPro" id="IPR046455">
    <property type="entry name" value="Sec7/BIG1-like_C"/>
</dbReference>
<dbReference type="Gene3D" id="1.10.220.20">
    <property type="match status" value="1"/>
</dbReference>
<evidence type="ECO:0000256" key="3">
    <source>
        <dbReference type="ARBA" id="ARBA00004601"/>
    </source>
</evidence>
<protein>
    <submittedName>
        <fullName evidence="13">ADP-ribosylation factor guanine nucleotide-exchange factor 1 (brefeldin A-inhibited)</fullName>
    </submittedName>
</protein>
<dbReference type="GO" id="GO:0015031">
    <property type="term" value="P:protein transport"/>
    <property type="evidence" value="ECO:0007669"/>
    <property type="project" value="UniProtKB-KW"/>
</dbReference>
<evidence type="ECO:0000256" key="10">
    <source>
        <dbReference type="ARBA" id="ARBA00023136"/>
    </source>
</evidence>
<keyword evidence="8" id="KW-0653">Protein transport</keyword>
<dbReference type="Pfam" id="PF16213">
    <property type="entry name" value="DCB"/>
    <property type="match status" value="1"/>
</dbReference>
<dbReference type="InterPro" id="IPR032629">
    <property type="entry name" value="DCB_dom"/>
</dbReference>
<dbReference type="CDD" id="cd00171">
    <property type="entry name" value="Sec7"/>
    <property type="match status" value="1"/>
</dbReference>
<keyword evidence="9" id="KW-0333">Golgi apparatus</keyword>
<feature type="compositionally biased region" description="Polar residues" evidence="11">
    <location>
        <begin position="651"/>
        <end position="677"/>
    </location>
</feature>
<feature type="region of interest" description="Disordered" evidence="11">
    <location>
        <begin position="218"/>
        <end position="279"/>
    </location>
</feature>
<gene>
    <name evidence="13" type="primary">arfgef1</name>
</gene>
<evidence type="ECO:0000313" key="14">
    <source>
        <dbReference type="Proteomes" id="UP000472264"/>
    </source>
</evidence>
<name>A0A665WIF3_ECHNA</name>
<dbReference type="GO" id="GO:0005794">
    <property type="term" value="C:Golgi apparatus"/>
    <property type="evidence" value="ECO:0007669"/>
    <property type="project" value="UniProtKB-SubCell"/>
</dbReference>
<dbReference type="Gene3D" id="1.25.10.10">
    <property type="entry name" value="Leucine-rich Repeat Variant"/>
    <property type="match status" value="1"/>
</dbReference>
<feature type="region of interest" description="Disordered" evidence="11">
    <location>
        <begin position="624"/>
        <end position="677"/>
    </location>
</feature>
<reference evidence="13" key="1">
    <citation type="submission" date="2021-04" db="EMBL/GenBank/DDBJ databases">
        <authorList>
            <consortium name="Wellcome Sanger Institute Data Sharing"/>
        </authorList>
    </citation>
    <scope>NUCLEOTIDE SEQUENCE [LARGE SCALE GENOMIC DNA]</scope>
</reference>
<reference evidence="13" key="2">
    <citation type="submission" date="2025-08" db="UniProtKB">
        <authorList>
            <consortium name="Ensembl"/>
        </authorList>
    </citation>
    <scope>IDENTIFICATION</scope>
</reference>
<evidence type="ECO:0000256" key="1">
    <source>
        <dbReference type="ARBA" id="ARBA00004370"/>
    </source>
</evidence>
<dbReference type="FunFam" id="1.10.1000.11:FF:000003">
    <property type="entry name" value="Brefeldin A-inhibited guanine nucleotide-exchange protein 1"/>
    <property type="match status" value="1"/>
</dbReference>
<dbReference type="InterPro" id="IPR035999">
    <property type="entry name" value="Sec7_dom_sf"/>
</dbReference>
<feature type="compositionally biased region" description="Polar residues" evidence="11">
    <location>
        <begin position="384"/>
        <end position="393"/>
    </location>
</feature>
<dbReference type="InterPro" id="IPR000904">
    <property type="entry name" value="Sec7_dom"/>
</dbReference>
<keyword evidence="10" id="KW-0472">Membrane</keyword>
<dbReference type="GO" id="GO:0005085">
    <property type="term" value="F:guanyl-nucleotide exchange factor activity"/>
    <property type="evidence" value="ECO:0007669"/>
    <property type="project" value="UniProtKB-KW"/>
</dbReference>